<evidence type="ECO:0000259" key="4">
    <source>
        <dbReference type="Pfam" id="PF21530"/>
    </source>
</evidence>
<dbReference type="InterPro" id="IPR055695">
    <property type="entry name" value="DUF7271"/>
</dbReference>
<dbReference type="SUPFAM" id="SSF52540">
    <property type="entry name" value="P-loop containing nucleoside triphosphate hydrolases"/>
    <property type="match status" value="2"/>
</dbReference>
<dbReference type="InterPro" id="IPR010285">
    <property type="entry name" value="DNA_helicase_pif1-like_DEAD"/>
</dbReference>
<evidence type="ECO:0000313" key="6">
    <source>
        <dbReference type="EMBL" id="KRH37658.2"/>
    </source>
</evidence>
<comment type="cofactor">
    <cofactor evidence="1">
        <name>Mg(2+)</name>
        <dbReference type="ChEBI" id="CHEBI:18420"/>
    </cofactor>
</comment>
<dbReference type="GO" id="GO:0016787">
    <property type="term" value="F:hydrolase activity"/>
    <property type="evidence" value="ECO:0007669"/>
    <property type="project" value="UniProtKB-KW"/>
</dbReference>
<organism evidence="6">
    <name type="scientific">Glycine max</name>
    <name type="common">Soybean</name>
    <name type="synonym">Glycine hispida</name>
    <dbReference type="NCBI Taxonomy" id="3847"/>
    <lineage>
        <taxon>Eukaryota</taxon>
        <taxon>Viridiplantae</taxon>
        <taxon>Streptophyta</taxon>
        <taxon>Embryophyta</taxon>
        <taxon>Tracheophyta</taxon>
        <taxon>Spermatophyta</taxon>
        <taxon>Magnoliopsida</taxon>
        <taxon>eudicotyledons</taxon>
        <taxon>Gunneridae</taxon>
        <taxon>Pentapetalae</taxon>
        <taxon>rosids</taxon>
        <taxon>fabids</taxon>
        <taxon>Fabales</taxon>
        <taxon>Fabaceae</taxon>
        <taxon>Papilionoideae</taxon>
        <taxon>50 kb inversion clade</taxon>
        <taxon>NPAAA clade</taxon>
        <taxon>indigoferoid/millettioid clade</taxon>
        <taxon>Phaseoleae</taxon>
        <taxon>Glycine</taxon>
        <taxon>Glycine subgen. Soja</taxon>
    </lineage>
</organism>
<evidence type="ECO:0000256" key="1">
    <source>
        <dbReference type="RuleBase" id="RU363044"/>
    </source>
</evidence>
<evidence type="ECO:0000259" key="5">
    <source>
        <dbReference type="Pfam" id="PF23935"/>
    </source>
</evidence>
<dbReference type="GO" id="GO:0005524">
    <property type="term" value="F:ATP binding"/>
    <property type="evidence" value="ECO:0007669"/>
    <property type="project" value="UniProtKB-KW"/>
</dbReference>
<dbReference type="GO" id="GO:0006281">
    <property type="term" value="P:DNA repair"/>
    <property type="evidence" value="ECO:0007669"/>
    <property type="project" value="UniProtKB-KW"/>
</dbReference>
<keyword evidence="1" id="KW-0067">ATP-binding</keyword>
<dbReference type="Pfam" id="PF05970">
    <property type="entry name" value="PIF1"/>
    <property type="match status" value="2"/>
</dbReference>
<feature type="domain" description="DNA helicase Pif1-like 2B" evidence="4">
    <location>
        <begin position="1191"/>
        <end position="1210"/>
    </location>
</feature>
<dbReference type="InterPro" id="IPR027417">
    <property type="entry name" value="P-loop_NTPase"/>
</dbReference>
<keyword evidence="1" id="KW-0547">Nucleotide-binding</keyword>
<dbReference type="InterPro" id="IPR049163">
    <property type="entry name" value="Pif1-like_2B_dom"/>
</dbReference>
<dbReference type="GO" id="GO:0000723">
    <property type="term" value="P:telomere maintenance"/>
    <property type="evidence" value="ECO:0007669"/>
    <property type="project" value="InterPro"/>
</dbReference>
<dbReference type="EnsemblPlants" id="KRH37658">
    <property type="protein sequence ID" value="KRH37658"/>
    <property type="gene ID" value="GLYMA_09G080200"/>
</dbReference>
<feature type="domain" description="DNA helicase Pif1-like DEAD-box helicase" evidence="2">
    <location>
        <begin position="918"/>
        <end position="1009"/>
    </location>
</feature>
<gene>
    <name evidence="6" type="ORF">GLYMA_09G080200</name>
</gene>
<dbReference type="AlphaFoldDB" id="A0A0R0I5G3"/>
<keyword evidence="1" id="KW-0378">Hydrolase</keyword>
<dbReference type="GO" id="GO:0043139">
    <property type="term" value="F:5'-3' DNA helicase activity"/>
    <property type="evidence" value="ECO:0007669"/>
    <property type="project" value="UniProtKB-EC"/>
</dbReference>
<proteinExistence type="inferred from homology"/>
<accession>A0A0R0I5G3</accession>
<dbReference type="Proteomes" id="UP000008827">
    <property type="component" value="Chromosome 9"/>
</dbReference>
<protein>
    <recommendedName>
        <fullName evidence="1">ATP-dependent DNA helicase</fullName>
        <ecNumber evidence="1">5.6.2.3</ecNumber>
    </recommendedName>
</protein>
<dbReference type="CDD" id="cd18809">
    <property type="entry name" value="SF1_C_RecD"/>
    <property type="match status" value="1"/>
</dbReference>
<dbReference type="Gramene" id="KRH37658">
    <property type="protein sequence ID" value="KRH37658"/>
    <property type="gene ID" value="GLYMA_09G080200"/>
</dbReference>
<keyword evidence="1" id="KW-0234">DNA repair</keyword>
<evidence type="ECO:0000313" key="7">
    <source>
        <dbReference type="EnsemblPlants" id="KRH37658"/>
    </source>
</evidence>
<dbReference type="OrthoDB" id="1371650at2759"/>
<reference evidence="7" key="2">
    <citation type="submission" date="2018-02" db="UniProtKB">
        <authorList>
            <consortium name="EnsemblPlants"/>
        </authorList>
    </citation>
    <scope>IDENTIFICATION</scope>
    <source>
        <strain evidence="7">Williams 82</strain>
    </source>
</reference>
<dbReference type="FunFam" id="3.40.50.300:FF:002884">
    <property type="entry name" value="ATP-dependent DNA helicase"/>
    <property type="match status" value="1"/>
</dbReference>
<dbReference type="PANTHER" id="PTHR10492:SF78">
    <property type="entry name" value="ATP-DEPENDENT DNA HELICASE"/>
    <property type="match status" value="1"/>
</dbReference>
<dbReference type="Gene3D" id="3.40.50.300">
    <property type="entry name" value="P-loop containing nucleotide triphosphate hydrolases"/>
    <property type="match status" value="1"/>
</dbReference>
<sequence length="1441" mass="166144">MQKNAHANACTLVMTADLLEDMNFESPQASDSNSFFDDENCESNTNEAAIDTKGYSDLGDQAMQCTHCNAKMWYDERISKDRNKTSPKFTLCCGDGKVELPLLQSPPKYLERLLFDGKASDSKNYQCNIQTYNMMFAFTYAGIKLDKSINESRGPPTIRIQGQPCHRIDSLLPMPGKQPKFSQLYIFDTQNEVENRINTMSQHVGIQPEIVSTLSQMLDEYNVHAKSFRMARDRLTDTQVDNVKLRLIATREKDGRTYNLPNVSEVAALIVGDFDPDSRRDIIFETQNGELQRIHELHSSYLGLQYPLLFPYGEDGYRPDILHRCTPSSRKRKRNRLTMREWFAYRLQSRSNEAQTLLHFRKLFQQFIVEAYTIIESERLSYIRNIKKKLRVDKYCSLQTSLDAGSSKGSSKEKRVILPSTFVGSPRYMDQLYFDGMAICSHVGFPNLFITLTCNPNWHEIRRVLAPLNLKPTDRPDLISHMHTIEFQKRGLPHVHLLLFLHPDNKYPSSDDIDHIISTEIPSHENDPELYTLVQNHMVHGPCGILQPKSPYPNGYPIYRRRNDGRTISKNGVIIDNRYIVPYNAKLLRKYQAHINVEWCNQNTSIKYLFKYINKGYDRVTAVVIHDANGTLENAISQNDEIKEYVDCRYISPCEATWRIFGFPIHARKPAVERLHFHLPGQHNVFYEDDDDIDDILSKPSISDSKFLAWMNSNKCFSDGRNLTYSQFVSKFVYNQKARSWNLRKKDNTIGRLIWVPPTTGELFYLRMMLTACKGATSFEDIRTVENVLYPTYREACFAMGFLQDDREFVEAIKEVSLLNLKNFGVRHEIAEDIAYHYKKTTLNTELHIDDEQLKNLTLLEIEKLLHPNQRSLRDYPTMSYPEGGNPASCLENSLILSELNYNNDEARSKFKNIFLSMTDEQKQIYHKIMEAINNNEGGMFFLYGYGGTGKTYIWRTLASSLRAKNQIVIMVASSGIASLLLPGGRTAHSKFKIPVPIFEDSTCNILQGIISRGSRSDIINATINSSYMWPSCEVLTLTKNMRLQGNAQLIDDQETTKFAKWILDIGDGVIGNQNDGYATIEIPEYLLITEYNDPIDAIVKSTFPDLYQHHSNHEFFKSRAILASTNETVEEVNDYILSLIPGEQMEYLSYDYIEKSKTIDSWHFQSITTEFLNFTKHIWFVKSSYQAKNRNLDQTQGLCNGTRLIVTRLAKHVIAAEIISGKNVGDNVYIPRMSMSPSQSPWPFKLLRRQFPIMLSYAMTINKSQGQSLSMVGLYLPKPVFSHGQLYVALSRVNSRQGLKVLIHDKDQKNMTSTTNVVFKEMKNGIMRPPLIMQFIAAFNNDKNTIQLPAFYHTQWAPNYPEIVHLRYNGAIYEVRVRQRRDKVYLADGLQSFRKDLKIYESTSINFFACDHHSVFDIHFIPPLERQTCGRQRHSSRKHI</sequence>
<dbReference type="GO" id="GO:0006310">
    <property type="term" value="P:DNA recombination"/>
    <property type="evidence" value="ECO:0007669"/>
    <property type="project" value="UniProtKB-KW"/>
</dbReference>
<keyword evidence="1" id="KW-0347">Helicase</keyword>
<feature type="domain" description="DUF7271" evidence="5">
    <location>
        <begin position="1369"/>
        <end position="1441"/>
    </location>
</feature>
<reference evidence="6 7" key="1">
    <citation type="journal article" date="2010" name="Nature">
        <title>Genome sequence of the palaeopolyploid soybean.</title>
        <authorList>
            <person name="Schmutz J."/>
            <person name="Cannon S.B."/>
            <person name="Schlueter J."/>
            <person name="Ma J."/>
            <person name="Mitros T."/>
            <person name="Nelson W."/>
            <person name="Hyten D.L."/>
            <person name="Song Q."/>
            <person name="Thelen J.J."/>
            <person name="Cheng J."/>
            <person name="Xu D."/>
            <person name="Hellsten U."/>
            <person name="May G.D."/>
            <person name="Yu Y."/>
            <person name="Sakurai T."/>
            <person name="Umezawa T."/>
            <person name="Bhattacharyya M.K."/>
            <person name="Sandhu D."/>
            <person name="Valliyodan B."/>
            <person name="Lindquist E."/>
            <person name="Peto M."/>
            <person name="Grant D."/>
            <person name="Shu S."/>
            <person name="Goodstein D."/>
            <person name="Barry K."/>
            <person name="Futrell-Griggs M."/>
            <person name="Abernathy B."/>
            <person name="Du J."/>
            <person name="Tian Z."/>
            <person name="Zhu L."/>
            <person name="Gill N."/>
            <person name="Joshi T."/>
            <person name="Libault M."/>
            <person name="Sethuraman A."/>
            <person name="Zhang X.-C."/>
            <person name="Shinozaki K."/>
            <person name="Nguyen H.T."/>
            <person name="Wing R.A."/>
            <person name="Cregan P."/>
            <person name="Specht J."/>
            <person name="Grimwood J."/>
            <person name="Rokhsar D."/>
            <person name="Stacey G."/>
            <person name="Shoemaker R.C."/>
            <person name="Jackson S.A."/>
        </authorList>
    </citation>
    <scope>NUCLEOTIDE SEQUENCE [LARGE SCALE GENOMIC DNA]</scope>
    <source>
        <strain evidence="7">cv. Williams 82</strain>
        <tissue evidence="6">Callus</tissue>
    </source>
</reference>
<dbReference type="EC" id="5.6.2.3" evidence="1"/>
<comment type="similarity">
    <text evidence="1">Belongs to the helicase family.</text>
</comment>
<accession>A0A2K7IYN5</accession>
<reference evidence="6" key="3">
    <citation type="submission" date="2018-07" db="EMBL/GenBank/DDBJ databases">
        <title>WGS assembly of Glycine max.</title>
        <authorList>
            <person name="Schmutz J."/>
            <person name="Cannon S."/>
            <person name="Schlueter J."/>
            <person name="Ma J."/>
            <person name="Mitros T."/>
            <person name="Nelson W."/>
            <person name="Hyten D."/>
            <person name="Song Q."/>
            <person name="Thelen J."/>
            <person name="Cheng J."/>
            <person name="Xu D."/>
            <person name="Hellsten U."/>
            <person name="May G."/>
            <person name="Yu Y."/>
            <person name="Sakurai T."/>
            <person name="Umezawa T."/>
            <person name="Bhattacharyya M."/>
            <person name="Sandhu D."/>
            <person name="Valliyodan B."/>
            <person name="Lindquist E."/>
            <person name="Peto M."/>
            <person name="Grant D."/>
            <person name="Shu S."/>
            <person name="Goodstein D."/>
            <person name="Barry K."/>
            <person name="Futrell-Griggs M."/>
            <person name="Abernathy B."/>
            <person name="Du J."/>
            <person name="Tian Z."/>
            <person name="Zhu L."/>
            <person name="Gill N."/>
            <person name="Joshi T."/>
            <person name="Libault M."/>
            <person name="Sethuraman A."/>
            <person name="Zhang X."/>
            <person name="Shinozaki K."/>
            <person name="Nguyen H."/>
            <person name="Wing R."/>
            <person name="Cregan P."/>
            <person name="Specht J."/>
            <person name="Grimwood J."/>
            <person name="Rokhsar D."/>
            <person name="Stacey G."/>
            <person name="Shoemaker R."/>
            <person name="Jackson S."/>
        </authorList>
    </citation>
    <scope>NUCLEOTIDE SEQUENCE</scope>
    <source>
        <tissue evidence="6">Callus</tissue>
    </source>
</reference>
<feature type="domain" description="Helitron helicase-like" evidence="3">
    <location>
        <begin position="342"/>
        <end position="481"/>
    </location>
</feature>
<feature type="domain" description="DNA helicase Pif1-like DEAD-box helicase" evidence="2">
    <location>
        <begin position="1010"/>
        <end position="1076"/>
    </location>
</feature>
<name>A0A0R0I5G3_SOYBN</name>
<evidence type="ECO:0000259" key="3">
    <source>
        <dbReference type="Pfam" id="PF14214"/>
    </source>
</evidence>
<dbReference type="InParanoid" id="A0A0R0I5G3"/>
<keyword evidence="1" id="KW-0227">DNA damage</keyword>
<keyword evidence="1" id="KW-0233">DNA recombination</keyword>
<dbReference type="PANTHER" id="PTHR10492">
    <property type="match status" value="1"/>
</dbReference>
<dbReference type="EMBL" id="CM000842">
    <property type="protein sequence ID" value="KRH37658.2"/>
    <property type="molecule type" value="Genomic_DNA"/>
</dbReference>
<keyword evidence="8" id="KW-1185">Reference proteome</keyword>
<dbReference type="InterPro" id="IPR025476">
    <property type="entry name" value="Helitron_helicase-like"/>
</dbReference>
<dbReference type="Pfam" id="PF23935">
    <property type="entry name" value="DUF7271"/>
    <property type="match status" value="1"/>
</dbReference>
<evidence type="ECO:0000259" key="2">
    <source>
        <dbReference type="Pfam" id="PF05970"/>
    </source>
</evidence>
<comment type="catalytic activity">
    <reaction evidence="1">
        <text>ATP + H2O = ADP + phosphate + H(+)</text>
        <dbReference type="Rhea" id="RHEA:13065"/>
        <dbReference type="ChEBI" id="CHEBI:15377"/>
        <dbReference type="ChEBI" id="CHEBI:15378"/>
        <dbReference type="ChEBI" id="CHEBI:30616"/>
        <dbReference type="ChEBI" id="CHEBI:43474"/>
        <dbReference type="ChEBI" id="CHEBI:456216"/>
        <dbReference type="EC" id="5.6.2.3"/>
    </reaction>
</comment>
<evidence type="ECO:0000313" key="8">
    <source>
        <dbReference type="Proteomes" id="UP000008827"/>
    </source>
</evidence>
<dbReference type="Pfam" id="PF14214">
    <property type="entry name" value="Helitron_like_N"/>
    <property type="match status" value="1"/>
</dbReference>
<dbReference type="Pfam" id="PF21530">
    <property type="entry name" value="Pif1_2B_dom"/>
    <property type="match status" value="1"/>
</dbReference>